<name>A0AAE0FY08_9CHLO</name>
<dbReference type="Gene3D" id="2.120.10.10">
    <property type="match status" value="2"/>
</dbReference>
<feature type="compositionally biased region" description="Basic and acidic residues" evidence="1">
    <location>
        <begin position="718"/>
        <end position="739"/>
    </location>
</feature>
<feature type="compositionally biased region" description="Basic and acidic residues" evidence="1">
    <location>
        <begin position="657"/>
        <end position="672"/>
    </location>
</feature>
<dbReference type="InterPro" id="IPR011040">
    <property type="entry name" value="Sialidase"/>
</dbReference>
<dbReference type="PANTHER" id="PTHR43752:SF2">
    <property type="entry name" value="BNR_ASP-BOX REPEAT FAMILY PROTEIN"/>
    <property type="match status" value="1"/>
</dbReference>
<evidence type="ECO:0000313" key="3">
    <source>
        <dbReference type="EMBL" id="KAK3267705.1"/>
    </source>
</evidence>
<dbReference type="PANTHER" id="PTHR43752">
    <property type="entry name" value="BNR/ASP-BOX REPEAT FAMILY PROTEIN"/>
    <property type="match status" value="1"/>
</dbReference>
<dbReference type="Pfam" id="PF13088">
    <property type="entry name" value="BNR_2"/>
    <property type="match status" value="1"/>
</dbReference>
<dbReference type="EMBL" id="LGRX02012247">
    <property type="protein sequence ID" value="KAK3267705.1"/>
    <property type="molecule type" value="Genomic_DNA"/>
</dbReference>
<reference evidence="3 4" key="1">
    <citation type="journal article" date="2015" name="Genome Biol. Evol.">
        <title>Comparative Genomics of a Bacterivorous Green Alga Reveals Evolutionary Causalities and Consequences of Phago-Mixotrophic Mode of Nutrition.</title>
        <authorList>
            <person name="Burns J.A."/>
            <person name="Paasch A."/>
            <person name="Narechania A."/>
            <person name="Kim E."/>
        </authorList>
    </citation>
    <scope>NUCLEOTIDE SEQUENCE [LARGE SCALE GENOMIC DNA]</scope>
    <source>
        <strain evidence="3 4">PLY_AMNH</strain>
    </source>
</reference>
<dbReference type="CDD" id="cd15482">
    <property type="entry name" value="Sialidase_non-viral"/>
    <property type="match status" value="1"/>
</dbReference>
<dbReference type="SUPFAM" id="SSF50939">
    <property type="entry name" value="Sialidases"/>
    <property type="match status" value="1"/>
</dbReference>
<feature type="compositionally biased region" description="Acidic residues" evidence="1">
    <location>
        <begin position="635"/>
        <end position="648"/>
    </location>
</feature>
<comment type="caution">
    <text evidence="3">The sequence shown here is derived from an EMBL/GenBank/DDBJ whole genome shotgun (WGS) entry which is preliminary data.</text>
</comment>
<keyword evidence="4" id="KW-1185">Reference proteome</keyword>
<sequence>MVEETRVQSVTGEIIANVDKQPDDETANLELSEMEEFRPLRSVKEKVFIPRFDQAWAVSRDRKGRVVSIGAVSDRERNRTSTYVYKEKTGPRYMSTGVPRKMTISPSPEVIGCPTPPPLNVSSWDSQCNGFESGKLMPRAGTKHNPIGPFVSFIPPVKHENKAKRSAHGATLVSLPGGDLMCAWFSGEEGMGGVLIAAAKLRRSEWRWDPPAVVSYNKRSSMQNPVLFFDNFTDSLNLLHTVQGRYRGQSHSYIVITHSHDGGESWSDIRPVIKRAGAFLKHSPILAANGKQWLLAMYFTPGSSPKQRPEGAPQFTNVGNPRSHISAMRRSPDGGHTWLANHQVQMTFRGEFLVQPCILRLPASMFPERFQYLKEDAAQLAQLPGAAIGKPSILLAMFRSRKMDWIYQSYSLNDGRKWTKAQKSPLPNNNGAFQVIALRSRVLVVAFNNVQRVSRRYPLSVALSEDGGDTWPYVRDLESEPYGGTARPLRRSSEHPNEFSYPSMVQGPDGVIHIVYTWKRELIKHVAVSEAWIRSAGAPTKGAFHGSGERKNLSFFDSRPAEMAWWEEVPYPSEEALQKMQNQSQSRLARQKNAEAKNEAHKVKMSKPIVQDPDSSADNGEDPDTSRNSAPLTSADEDGTNNLSDEEGTQIGMADSLQERDVNHAEEVDDARLTTSAEVSEIATEGNSEENQETVLSHEGLEDPGDRSPQQQVGGHISDNDIARHNAHDQDEGALSERR</sequence>
<evidence type="ECO:0000256" key="1">
    <source>
        <dbReference type="SAM" id="MobiDB-lite"/>
    </source>
</evidence>
<dbReference type="AlphaFoldDB" id="A0AAE0FY08"/>
<protein>
    <recommendedName>
        <fullName evidence="2">Sialidase domain-containing protein</fullName>
    </recommendedName>
</protein>
<feature type="domain" description="Sialidase" evidence="2">
    <location>
        <begin position="178"/>
        <end position="514"/>
    </location>
</feature>
<evidence type="ECO:0000259" key="2">
    <source>
        <dbReference type="Pfam" id="PF13088"/>
    </source>
</evidence>
<proteinExistence type="predicted"/>
<feature type="compositionally biased region" description="Basic and acidic residues" evidence="1">
    <location>
        <begin position="592"/>
        <end position="602"/>
    </location>
</feature>
<feature type="compositionally biased region" description="Polar residues" evidence="1">
    <location>
        <begin position="579"/>
        <end position="588"/>
    </location>
</feature>
<evidence type="ECO:0000313" key="4">
    <source>
        <dbReference type="Proteomes" id="UP001190700"/>
    </source>
</evidence>
<feature type="region of interest" description="Disordered" evidence="1">
    <location>
        <begin position="578"/>
        <end position="739"/>
    </location>
</feature>
<dbReference type="Proteomes" id="UP001190700">
    <property type="component" value="Unassembled WGS sequence"/>
</dbReference>
<accession>A0AAE0FY08</accession>
<organism evidence="3 4">
    <name type="scientific">Cymbomonas tetramitiformis</name>
    <dbReference type="NCBI Taxonomy" id="36881"/>
    <lineage>
        <taxon>Eukaryota</taxon>
        <taxon>Viridiplantae</taxon>
        <taxon>Chlorophyta</taxon>
        <taxon>Pyramimonadophyceae</taxon>
        <taxon>Pyramimonadales</taxon>
        <taxon>Pyramimonadaceae</taxon>
        <taxon>Cymbomonas</taxon>
    </lineage>
</organism>
<gene>
    <name evidence="3" type="ORF">CYMTET_23754</name>
</gene>
<dbReference type="InterPro" id="IPR036278">
    <property type="entry name" value="Sialidase_sf"/>
</dbReference>